<dbReference type="PROSITE" id="PS00211">
    <property type="entry name" value="ABC_TRANSPORTER_1"/>
    <property type="match status" value="1"/>
</dbReference>
<keyword evidence="7" id="KW-1185">Reference proteome</keyword>
<dbReference type="InterPro" id="IPR015856">
    <property type="entry name" value="ABC_transpr_CbiO/EcfA_su"/>
</dbReference>
<dbReference type="EC" id="3.6.3.-" evidence="6"/>
<comment type="caution">
    <text evidence="6">The sequence shown here is derived from an EMBL/GenBank/DDBJ whole genome shotgun (WGS) entry which is preliminary data.</text>
</comment>
<dbReference type="InterPro" id="IPR017871">
    <property type="entry name" value="ABC_transporter-like_CS"/>
</dbReference>
<comment type="similarity">
    <text evidence="1">Belongs to the ABC transporter superfamily.</text>
</comment>
<feature type="domain" description="ABC transporter" evidence="5">
    <location>
        <begin position="16"/>
        <end position="256"/>
    </location>
</feature>
<feature type="domain" description="ABC transporter" evidence="5">
    <location>
        <begin position="325"/>
        <end position="554"/>
    </location>
</feature>
<dbReference type="GO" id="GO:0042626">
    <property type="term" value="F:ATPase-coupled transmembrane transporter activity"/>
    <property type="evidence" value="ECO:0007669"/>
    <property type="project" value="TreeGrafter"/>
</dbReference>
<dbReference type="GO" id="GO:0043190">
    <property type="term" value="C:ATP-binding cassette (ABC) transporter complex"/>
    <property type="evidence" value="ECO:0007669"/>
    <property type="project" value="TreeGrafter"/>
</dbReference>
<evidence type="ECO:0000256" key="1">
    <source>
        <dbReference type="ARBA" id="ARBA00005417"/>
    </source>
</evidence>
<dbReference type="GO" id="GO:0005524">
    <property type="term" value="F:ATP binding"/>
    <property type="evidence" value="ECO:0007669"/>
    <property type="project" value="UniProtKB-KW"/>
</dbReference>
<dbReference type="InterPro" id="IPR003593">
    <property type="entry name" value="AAA+_ATPase"/>
</dbReference>
<evidence type="ECO:0000256" key="3">
    <source>
        <dbReference type="ARBA" id="ARBA00022741"/>
    </source>
</evidence>
<evidence type="ECO:0000313" key="7">
    <source>
        <dbReference type="Proteomes" id="UP000035720"/>
    </source>
</evidence>
<evidence type="ECO:0000313" key="6">
    <source>
        <dbReference type="EMBL" id="CCI52482.1"/>
    </source>
</evidence>
<gene>
    <name evidence="6" type="ORF">BN13_180005</name>
</gene>
<dbReference type="STRING" id="1193518.BN13_180005"/>
<dbReference type="SUPFAM" id="SSF52540">
    <property type="entry name" value="P-loop containing nucleoside triphosphate hydrolases"/>
    <property type="match status" value="2"/>
</dbReference>
<dbReference type="CDD" id="cd03225">
    <property type="entry name" value="ABC_cobalt_CbiO_domain1"/>
    <property type="match status" value="1"/>
</dbReference>
<dbReference type="RefSeq" id="WP_235433937.1">
    <property type="nucleotide sequence ID" value="NZ_HF571038.1"/>
</dbReference>
<dbReference type="InterPro" id="IPR050095">
    <property type="entry name" value="ECF_ABC_transporter_ATP-bd"/>
</dbReference>
<evidence type="ECO:0000256" key="4">
    <source>
        <dbReference type="ARBA" id="ARBA00022840"/>
    </source>
</evidence>
<dbReference type="PANTHER" id="PTHR43553:SF24">
    <property type="entry name" value="ENERGY-COUPLING FACTOR TRANSPORTER ATP-BINDING PROTEIN ECFA1"/>
    <property type="match status" value="1"/>
</dbReference>
<protein>
    <submittedName>
        <fullName evidence="6">Putative enzyme</fullName>
        <ecNumber evidence="6">3.6.3.-</ecNumber>
    </submittedName>
</protein>
<dbReference type="Gene3D" id="3.40.50.300">
    <property type="entry name" value="P-loop containing nucleotide triphosphate hydrolases"/>
    <property type="match status" value="2"/>
</dbReference>
<keyword evidence="4" id="KW-0067">ATP-binding</keyword>
<accession>A0A077MCA7</accession>
<name>A0A077MCA7_9MICO</name>
<keyword evidence="2" id="KW-0813">Transport</keyword>
<sequence length="578" mass="60210">MSGWSDAAYGMGEAVLELDRVSVRYPEASAPTLREVDLSIEEGELVLVVGRTGSGKSTLLGTLNGHVPHFTGGLLTGRVRVLGRDTATHRPRDLADIVGVVGQDPVAGFVTDTVEEELAYGMEQLALPPTTMRKRVEETLDLLGIADLRAAPLRDLSGGQQQRVAIGSVLTTQPRILVLDEPTSALDPTGAEEVLATLTRLVHDLGVTIVIAEHRLERVIQYADRVVEVVDGRVRSGSPAEIMRDATVAPPVVELGRYAAWSPLPVSIRDARRAAAPLRARLGGLGAPLLTSASRGSSTVDTLQGVHSSLTSASRSSLTVPTPGIRATGLRVDHGRVRAVRGVDLAVPAGRVTALMGRNGAGKSSLLWALHGTGTRSAGRVAVTDGSDPATLKPVARRARVGLVPQTASDLIYLDSVGAECDQADAESAKPTGTCRALLDDLAPGIPADRHPRDLSEGQKLALVLAIQLTAGPDVVLLDEPTRGLDYPAKTRLAGIVRGLAGHGHTVLISTHDVEFVADAADEVVVMAEGEVVAHGPTPDVVAASAAFAPQVAKVLAPAPLLTVAQVRQALAEAGDVG</sequence>
<dbReference type="InterPro" id="IPR003439">
    <property type="entry name" value="ABC_transporter-like_ATP-bd"/>
</dbReference>
<reference evidence="6 7" key="1">
    <citation type="journal article" date="2013" name="ISME J.">
        <title>A metabolic model for members of the genus Tetrasphaera involved in enhanced biological phosphorus removal.</title>
        <authorList>
            <person name="Kristiansen R."/>
            <person name="Nguyen H.T.T."/>
            <person name="Saunders A.M."/>
            <person name="Nielsen J.L."/>
            <person name="Wimmer R."/>
            <person name="Le V.Q."/>
            <person name="McIlroy S.J."/>
            <person name="Petrovski S."/>
            <person name="Seviour R.J."/>
            <person name="Calteau A."/>
            <person name="Nielsen K.L."/>
            <person name="Nielsen P.H."/>
        </authorList>
    </citation>
    <scope>NUCLEOTIDE SEQUENCE [LARGE SCALE GENOMIC DNA]</scope>
    <source>
        <strain evidence="6 7">Ben 74</strain>
    </source>
</reference>
<dbReference type="PROSITE" id="PS50893">
    <property type="entry name" value="ABC_TRANSPORTER_2"/>
    <property type="match status" value="2"/>
</dbReference>
<dbReference type="AlphaFoldDB" id="A0A077MCA7"/>
<dbReference type="GO" id="GO:0016887">
    <property type="term" value="F:ATP hydrolysis activity"/>
    <property type="evidence" value="ECO:0007669"/>
    <property type="project" value="InterPro"/>
</dbReference>
<keyword evidence="6" id="KW-0378">Hydrolase</keyword>
<keyword evidence="3" id="KW-0547">Nucleotide-binding</keyword>
<evidence type="ECO:0000256" key="2">
    <source>
        <dbReference type="ARBA" id="ARBA00022448"/>
    </source>
</evidence>
<dbReference type="InterPro" id="IPR027417">
    <property type="entry name" value="P-loop_NTPase"/>
</dbReference>
<dbReference type="Pfam" id="PF00005">
    <property type="entry name" value="ABC_tran"/>
    <property type="match status" value="2"/>
</dbReference>
<organism evidence="6 7">
    <name type="scientific">Nostocoides jenkinsii Ben 74</name>
    <dbReference type="NCBI Taxonomy" id="1193518"/>
    <lineage>
        <taxon>Bacteria</taxon>
        <taxon>Bacillati</taxon>
        <taxon>Actinomycetota</taxon>
        <taxon>Actinomycetes</taxon>
        <taxon>Micrococcales</taxon>
        <taxon>Intrasporangiaceae</taxon>
        <taxon>Nostocoides</taxon>
    </lineage>
</organism>
<dbReference type="EMBL" id="CAJC01000090">
    <property type="protein sequence ID" value="CCI52482.1"/>
    <property type="molecule type" value="Genomic_DNA"/>
</dbReference>
<proteinExistence type="inferred from homology"/>
<dbReference type="Proteomes" id="UP000035720">
    <property type="component" value="Unassembled WGS sequence"/>
</dbReference>
<dbReference type="SMART" id="SM00382">
    <property type="entry name" value="AAA"/>
    <property type="match status" value="2"/>
</dbReference>
<dbReference type="PANTHER" id="PTHR43553">
    <property type="entry name" value="HEAVY METAL TRANSPORTER"/>
    <property type="match status" value="1"/>
</dbReference>
<evidence type="ECO:0000259" key="5">
    <source>
        <dbReference type="PROSITE" id="PS50893"/>
    </source>
</evidence>